<accession>A0A7R9C1V8</accession>
<proteinExistence type="predicted"/>
<evidence type="ECO:0000313" key="2">
    <source>
        <dbReference type="EMBL" id="CAD7285741.1"/>
    </source>
</evidence>
<dbReference type="EMBL" id="OA903349">
    <property type="protein sequence ID" value="CAD7285741.1"/>
    <property type="molecule type" value="Genomic_DNA"/>
</dbReference>
<feature type="compositionally biased region" description="Acidic residues" evidence="1">
    <location>
        <begin position="1"/>
        <end position="11"/>
    </location>
</feature>
<feature type="region of interest" description="Disordered" evidence="1">
    <location>
        <begin position="1"/>
        <end position="45"/>
    </location>
</feature>
<dbReference type="Proteomes" id="UP000678499">
    <property type="component" value="Unassembled WGS sequence"/>
</dbReference>
<keyword evidence="3" id="KW-1185">Reference proteome</keyword>
<organism evidence="2">
    <name type="scientific">Notodromas monacha</name>
    <dbReference type="NCBI Taxonomy" id="399045"/>
    <lineage>
        <taxon>Eukaryota</taxon>
        <taxon>Metazoa</taxon>
        <taxon>Ecdysozoa</taxon>
        <taxon>Arthropoda</taxon>
        <taxon>Crustacea</taxon>
        <taxon>Oligostraca</taxon>
        <taxon>Ostracoda</taxon>
        <taxon>Podocopa</taxon>
        <taxon>Podocopida</taxon>
        <taxon>Cypridocopina</taxon>
        <taxon>Cypridoidea</taxon>
        <taxon>Cyprididae</taxon>
        <taxon>Notodromas</taxon>
    </lineage>
</organism>
<dbReference type="AlphaFoldDB" id="A0A7R9C1V8"/>
<evidence type="ECO:0000313" key="3">
    <source>
        <dbReference type="Proteomes" id="UP000678499"/>
    </source>
</evidence>
<feature type="compositionally biased region" description="Polar residues" evidence="1">
    <location>
        <begin position="31"/>
        <end position="45"/>
    </location>
</feature>
<evidence type="ECO:0000256" key="1">
    <source>
        <dbReference type="SAM" id="MobiDB-lite"/>
    </source>
</evidence>
<protein>
    <submittedName>
        <fullName evidence="2">Uncharacterized protein</fullName>
    </submittedName>
</protein>
<dbReference type="EMBL" id="CAJPEX010021312">
    <property type="protein sequence ID" value="CAG0925893.1"/>
    <property type="molecule type" value="Genomic_DNA"/>
</dbReference>
<name>A0A7R9C1V8_9CRUS</name>
<sequence>MKQEEISEEMVSDAGKLEMDAFKPKPPSRTVGKNTESSSIVENEV</sequence>
<reference evidence="2" key="1">
    <citation type="submission" date="2020-11" db="EMBL/GenBank/DDBJ databases">
        <authorList>
            <person name="Tran Van P."/>
        </authorList>
    </citation>
    <scope>NUCLEOTIDE SEQUENCE</scope>
</reference>
<gene>
    <name evidence="2" type="ORF">NMOB1V02_LOCUS13343</name>
</gene>